<protein>
    <recommendedName>
        <fullName evidence="3">CAAX prenyl protease 2/Lysostaphin resistance protein A-like domain-containing protein</fullName>
    </recommendedName>
</protein>
<evidence type="ECO:0000313" key="5">
    <source>
        <dbReference type="Proteomes" id="UP001515480"/>
    </source>
</evidence>
<feature type="chain" id="PRO_5044349069" description="CAAX prenyl protease 2/Lysostaphin resistance protein A-like domain-containing protein" evidence="2">
    <location>
        <begin position="18"/>
        <end position="365"/>
    </location>
</feature>
<reference evidence="4 5" key="1">
    <citation type="journal article" date="2024" name="Science">
        <title>Giant polyketide synthase enzymes in the biosynthesis of giant marine polyether toxins.</title>
        <authorList>
            <person name="Fallon T.R."/>
            <person name="Shende V.V."/>
            <person name="Wierzbicki I.H."/>
            <person name="Pendleton A.L."/>
            <person name="Watervoot N.F."/>
            <person name="Auber R.P."/>
            <person name="Gonzalez D.J."/>
            <person name="Wisecaver J.H."/>
            <person name="Moore B.S."/>
        </authorList>
    </citation>
    <scope>NUCLEOTIDE SEQUENCE [LARGE SCALE GENOMIC DNA]</scope>
    <source>
        <strain evidence="4 5">12B1</strain>
    </source>
</reference>
<dbReference type="PANTHER" id="PTHR43592">
    <property type="entry name" value="CAAX AMINO TERMINAL PROTEASE"/>
    <property type="match status" value="1"/>
</dbReference>
<keyword evidence="1" id="KW-1133">Transmembrane helix</keyword>
<dbReference type="InterPro" id="IPR003675">
    <property type="entry name" value="Rce1/LyrA-like_dom"/>
</dbReference>
<proteinExistence type="predicted"/>
<feature type="transmembrane region" description="Helical" evidence="1">
    <location>
        <begin position="218"/>
        <end position="236"/>
    </location>
</feature>
<keyword evidence="2" id="KW-0732">Signal</keyword>
<keyword evidence="1" id="KW-0812">Transmembrane</keyword>
<feature type="domain" description="CAAX prenyl protease 2/Lysostaphin resistance protein A-like" evidence="3">
    <location>
        <begin position="268"/>
        <end position="355"/>
    </location>
</feature>
<name>A0AB34IZI2_PRYPA</name>
<dbReference type="PANTHER" id="PTHR43592:SF15">
    <property type="entry name" value="CAAX AMINO TERMINAL PROTEASE FAMILY PROTEIN"/>
    <property type="match status" value="1"/>
</dbReference>
<keyword evidence="1" id="KW-0472">Membrane</keyword>
<dbReference type="EMBL" id="JBGBPQ010000015">
    <property type="protein sequence ID" value="KAL1510529.1"/>
    <property type="molecule type" value="Genomic_DNA"/>
</dbReference>
<gene>
    <name evidence="4" type="ORF">AB1Y20_006832</name>
</gene>
<dbReference type="GO" id="GO:0004175">
    <property type="term" value="F:endopeptidase activity"/>
    <property type="evidence" value="ECO:0007669"/>
    <property type="project" value="UniProtKB-ARBA"/>
</dbReference>
<accession>A0AB34IZI2</accession>
<evidence type="ECO:0000256" key="1">
    <source>
        <dbReference type="SAM" id="Phobius"/>
    </source>
</evidence>
<keyword evidence="5" id="KW-1185">Reference proteome</keyword>
<comment type="caution">
    <text evidence="4">The sequence shown here is derived from an EMBL/GenBank/DDBJ whole genome shotgun (WGS) entry which is preliminary data.</text>
</comment>
<dbReference type="Proteomes" id="UP001515480">
    <property type="component" value="Unassembled WGS sequence"/>
</dbReference>
<dbReference type="AlphaFoldDB" id="A0AB34IZI2"/>
<evidence type="ECO:0000313" key="4">
    <source>
        <dbReference type="EMBL" id="KAL1510529.1"/>
    </source>
</evidence>
<dbReference type="Pfam" id="PF02517">
    <property type="entry name" value="Rce1-like"/>
    <property type="match status" value="1"/>
</dbReference>
<organism evidence="4 5">
    <name type="scientific">Prymnesium parvum</name>
    <name type="common">Toxic golden alga</name>
    <dbReference type="NCBI Taxonomy" id="97485"/>
    <lineage>
        <taxon>Eukaryota</taxon>
        <taxon>Haptista</taxon>
        <taxon>Haptophyta</taxon>
        <taxon>Prymnesiophyceae</taxon>
        <taxon>Prymnesiales</taxon>
        <taxon>Prymnesiaceae</taxon>
        <taxon>Prymnesium</taxon>
    </lineage>
</organism>
<evidence type="ECO:0000259" key="3">
    <source>
        <dbReference type="Pfam" id="PF02517"/>
    </source>
</evidence>
<evidence type="ECO:0000256" key="2">
    <source>
        <dbReference type="SAM" id="SignalP"/>
    </source>
</evidence>
<sequence length="365" mass="39131">MMALWLHLAATSSLLAPLPLPRPPAVSRARQLACVAAVPDGPAEPRRFSDRPLPQAAVCLAGYLAHVLVLSRRGLRLGRLDLGLDTLAGCGVLAAAAAHRVRRGRRGVPPWLSGDTAAEEAEACACLADEAPKQKLKLLATGALLLGAPLAFSFLQPAFDAALYVLAIALPLTEAGLLGTRLLVEQTLLYVLLCKLIQRRHPDFFGSKWVRWSLNGPWLLPVLGGYSASIALFNLVEPLNQHMLSHLAYAPEGLVAKLANPADKKLSSLLVASITPCIGAPIFEELQSRAFIMQALTAVMSLRKALVVSGVLFGAQHLQIGLLLPLSVTGFFWAVLYVNSQNLLVPILIHALWNARIFLGSYLGL</sequence>
<dbReference type="GO" id="GO:0080120">
    <property type="term" value="P:CAAX-box protein maturation"/>
    <property type="evidence" value="ECO:0007669"/>
    <property type="project" value="UniProtKB-ARBA"/>
</dbReference>
<feature type="signal peptide" evidence="2">
    <location>
        <begin position="1"/>
        <end position="17"/>
    </location>
</feature>
<feature type="transmembrane region" description="Helical" evidence="1">
    <location>
        <begin position="138"/>
        <end position="155"/>
    </location>
</feature>